<sequence length="315" mass="36088">MRMLFTFIIALCISILNIIAQETPKEVLIVGTMHTVPNIVKNSYKPMLRRAKKYNPTAIYVESPRGNDTLSWEYLKDGWSESYKAFYYLSDSIQTVFTPNLEKYNTILGKSFSNMTSEDLDFMITSFAYNRDNANHEFYTYIKKHGIEGSKKPTRYEDGDLTFKLALHQEIKLLTSMDDQQTNSEYHDAWTKCSKEGQSNGNNAINIKMNKKAYNAAIVPAIFRGLGKHANKRKSLEQLHMSSSFTYVTVKTEGCTEGERYWNERNMRMARNIGEQVMDSDSERNIAIVGASHVIGLEKELQTNYPDLKIVLAGE</sequence>
<dbReference type="InterPro" id="IPR043749">
    <property type="entry name" value="DUF5694"/>
</dbReference>
<dbReference type="RefSeq" id="WP_092467671.1">
    <property type="nucleotide sequence ID" value="NZ_FNCZ01000003.1"/>
</dbReference>
<evidence type="ECO:0008006" key="3">
    <source>
        <dbReference type="Google" id="ProtNLM"/>
    </source>
</evidence>
<proteinExistence type="predicted"/>
<dbReference type="EMBL" id="FNCZ01000003">
    <property type="protein sequence ID" value="SDH59690.1"/>
    <property type="molecule type" value="Genomic_DNA"/>
</dbReference>
<evidence type="ECO:0000313" key="2">
    <source>
        <dbReference type="Proteomes" id="UP000199492"/>
    </source>
</evidence>
<protein>
    <recommendedName>
        <fullName evidence="3">TraB family protein</fullName>
    </recommendedName>
</protein>
<name>A0A1G8DQG8_9FLAO</name>
<reference evidence="2" key="1">
    <citation type="submission" date="2016-10" db="EMBL/GenBank/DDBJ databases">
        <authorList>
            <person name="Varghese N."/>
            <person name="Submissions S."/>
        </authorList>
    </citation>
    <scope>NUCLEOTIDE SEQUENCE [LARGE SCALE GENOMIC DNA]</scope>
    <source>
        <strain evidence="2">DSM 15363</strain>
    </source>
</reference>
<keyword evidence="2" id="KW-1185">Reference proteome</keyword>
<evidence type="ECO:0000313" key="1">
    <source>
        <dbReference type="EMBL" id="SDH59690.1"/>
    </source>
</evidence>
<gene>
    <name evidence="1" type="ORF">SAMN04489796_103273</name>
</gene>
<accession>A0A1G8DQG8</accession>
<dbReference type="Proteomes" id="UP000199492">
    <property type="component" value="Unassembled WGS sequence"/>
</dbReference>
<dbReference type="OrthoDB" id="1198318at2"/>
<dbReference type="Pfam" id="PF18950">
    <property type="entry name" value="DUF5694"/>
    <property type="match status" value="1"/>
</dbReference>
<organism evidence="1 2">
    <name type="scientific">Winogradskyella thalassocola</name>
    <dbReference type="NCBI Taxonomy" id="262004"/>
    <lineage>
        <taxon>Bacteria</taxon>
        <taxon>Pseudomonadati</taxon>
        <taxon>Bacteroidota</taxon>
        <taxon>Flavobacteriia</taxon>
        <taxon>Flavobacteriales</taxon>
        <taxon>Flavobacteriaceae</taxon>
        <taxon>Winogradskyella</taxon>
    </lineage>
</organism>
<dbReference type="AlphaFoldDB" id="A0A1G8DQG8"/>